<feature type="compositionally biased region" description="Acidic residues" evidence="3">
    <location>
        <begin position="54"/>
        <end position="67"/>
    </location>
</feature>
<dbReference type="InterPro" id="IPR001304">
    <property type="entry name" value="C-type_lectin-like"/>
</dbReference>
<dbReference type="InterPro" id="IPR050828">
    <property type="entry name" value="C-type_lectin/matrix_domain"/>
</dbReference>
<dbReference type="PANTHER" id="PTHR45710">
    <property type="entry name" value="C-TYPE LECTIN DOMAIN-CONTAINING PROTEIN 180"/>
    <property type="match status" value="1"/>
</dbReference>
<dbReference type="InterPro" id="IPR016186">
    <property type="entry name" value="C-type_lectin-like/link_sf"/>
</dbReference>
<reference evidence="6 7" key="1">
    <citation type="submission" date="2020-04" db="EMBL/GenBank/DDBJ databases">
        <title>Chromosome-level genome assembly of a cyprinid fish Onychostoma macrolepis by integration of Nanopore Sequencing, Bionano and Hi-C technology.</title>
        <authorList>
            <person name="Wang D."/>
        </authorList>
    </citation>
    <scope>NUCLEOTIDE SEQUENCE [LARGE SCALE GENOMIC DNA]</scope>
    <source>
        <strain evidence="6">SWU-2019</strain>
        <tissue evidence="6">Muscle</tissue>
    </source>
</reference>
<dbReference type="Gene3D" id="3.10.100.10">
    <property type="entry name" value="Mannose-Binding Protein A, subunit A"/>
    <property type="match status" value="1"/>
</dbReference>
<evidence type="ECO:0000313" key="7">
    <source>
        <dbReference type="Proteomes" id="UP000579812"/>
    </source>
</evidence>
<evidence type="ECO:0000256" key="1">
    <source>
        <dbReference type="ARBA" id="ARBA00004401"/>
    </source>
</evidence>
<dbReference type="InterPro" id="IPR016187">
    <property type="entry name" value="CTDL_fold"/>
</dbReference>
<feature type="transmembrane region" description="Helical" evidence="4">
    <location>
        <begin position="90"/>
        <end position="112"/>
    </location>
</feature>
<dbReference type="Proteomes" id="UP000579812">
    <property type="component" value="Unassembled WGS sequence"/>
</dbReference>
<feature type="coiled-coil region" evidence="2">
    <location>
        <begin position="170"/>
        <end position="197"/>
    </location>
</feature>
<evidence type="ECO:0000256" key="2">
    <source>
        <dbReference type="SAM" id="Coils"/>
    </source>
</evidence>
<dbReference type="EMBL" id="JAAMOB010000023">
    <property type="protein sequence ID" value="KAF4096197.1"/>
    <property type="molecule type" value="Genomic_DNA"/>
</dbReference>
<evidence type="ECO:0000256" key="4">
    <source>
        <dbReference type="SAM" id="Phobius"/>
    </source>
</evidence>
<evidence type="ECO:0000256" key="3">
    <source>
        <dbReference type="SAM" id="MobiDB-lite"/>
    </source>
</evidence>
<dbReference type="Pfam" id="PF00059">
    <property type="entry name" value="Lectin_C"/>
    <property type="match status" value="1"/>
</dbReference>
<name>A0A7J6BMB6_9TELE</name>
<accession>A0A7J6BMB6</accession>
<comment type="subcellular location">
    <subcellularLocation>
        <location evidence="1">Cell membrane</location>
        <topology evidence="1">Single-pass type II membrane protein</topology>
    </subcellularLocation>
</comment>
<dbReference type="SMART" id="SM00034">
    <property type="entry name" value="CLECT"/>
    <property type="match status" value="1"/>
</dbReference>
<keyword evidence="2" id="KW-0175">Coiled coil</keyword>
<proteinExistence type="predicted"/>
<keyword evidence="4" id="KW-0812">Transmembrane</keyword>
<dbReference type="PROSITE" id="PS50041">
    <property type="entry name" value="C_TYPE_LECTIN_2"/>
    <property type="match status" value="1"/>
</dbReference>
<organism evidence="6 7">
    <name type="scientific">Onychostoma macrolepis</name>
    <dbReference type="NCBI Taxonomy" id="369639"/>
    <lineage>
        <taxon>Eukaryota</taxon>
        <taxon>Metazoa</taxon>
        <taxon>Chordata</taxon>
        <taxon>Craniata</taxon>
        <taxon>Vertebrata</taxon>
        <taxon>Euteleostomi</taxon>
        <taxon>Actinopterygii</taxon>
        <taxon>Neopterygii</taxon>
        <taxon>Teleostei</taxon>
        <taxon>Ostariophysi</taxon>
        <taxon>Cypriniformes</taxon>
        <taxon>Cyprinidae</taxon>
        <taxon>Acrossocheilinae</taxon>
        <taxon>Onychostoma</taxon>
    </lineage>
</organism>
<keyword evidence="7" id="KW-1185">Reference proteome</keyword>
<dbReference type="PANTHER" id="PTHR45710:SF36">
    <property type="entry name" value="C-TYPE LECTIN DOMAIN-CONTAINING PROTEIN"/>
    <property type="match status" value="1"/>
</dbReference>
<dbReference type="SUPFAM" id="SSF56436">
    <property type="entry name" value="C-type lectin-like"/>
    <property type="match status" value="1"/>
</dbReference>
<dbReference type="GO" id="GO:0005886">
    <property type="term" value="C:plasma membrane"/>
    <property type="evidence" value="ECO:0007669"/>
    <property type="project" value="UniProtKB-SubCell"/>
</dbReference>
<keyword evidence="4" id="KW-1133">Transmembrane helix</keyword>
<keyword evidence="4" id="KW-0472">Membrane</keyword>
<evidence type="ECO:0000259" key="5">
    <source>
        <dbReference type="PROSITE" id="PS50041"/>
    </source>
</evidence>
<feature type="domain" description="C-type lectin" evidence="5">
    <location>
        <begin position="211"/>
        <end position="294"/>
    </location>
</feature>
<sequence length="350" mass="39630">MTAEQKMTDREAANRERERDGVRPIRQDLISHAGGPDSVIMRAVTSESGSGNEYTDELENPDASDDTEFWRKDSSVRRILAAPSGGRWRWQVFAAISVTALILLLLIITVSVSHVKFDRKFSTTEMNIQNLTQTLVSVITRTRDLEEHGHKLLLEISNLEFNQETMQSMINDMSNSAQALRDRVSDLKCQINKIRNNNTQELCCPDGWLLFSSHCYLFSDDGMPWDAARDECKKKRSELLVLKSQQEKSFVVSNTMPLYYWLGLTDGRTGEWEWLDGTPYTIIRSRMTGRLTVWEVVKTVLTFITMDAIMMTTALAATATSAKLTPPLSETFKASTLHNKTTSNQQTTSV</sequence>
<dbReference type="AlphaFoldDB" id="A0A7J6BMB6"/>
<protein>
    <recommendedName>
        <fullName evidence="5">C-type lectin domain-containing protein</fullName>
    </recommendedName>
</protein>
<feature type="compositionally biased region" description="Basic and acidic residues" evidence="3">
    <location>
        <begin position="1"/>
        <end position="26"/>
    </location>
</feature>
<gene>
    <name evidence="6" type="ORF">G5714_022166</name>
</gene>
<evidence type="ECO:0000313" key="6">
    <source>
        <dbReference type="EMBL" id="KAF4096197.1"/>
    </source>
</evidence>
<feature type="region of interest" description="Disordered" evidence="3">
    <location>
        <begin position="1"/>
        <end position="67"/>
    </location>
</feature>
<comment type="caution">
    <text evidence="6">The sequence shown here is derived from an EMBL/GenBank/DDBJ whole genome shotgun (WGS) entry which is preliminary data.</text>
</comment>